<protein>
    <submittedName>
        <fullName evidence="2">Glycosyl transferase, family 25</fullName>
    </submittedName>
</protein>
<dbReference type="RefSeq" id="WP_104008158.1">
    <property type="nucleotide sequence ID" value="NZ_FNVD01000008.1"/>
</dbReference>
<dbReference type="Pfam" id="PF01755">
    <property type="entry name" value="Glyco_transf_25"/>
    <property type="match status" value="1"/>
</dbReference>
<dbReference type="GO" id="GO:0016740">
    <property type="term" value="F:transferase activity"/>
    <property type="evidence" value="ECO:0007669"/>
    <property type="project" value="UniProtKB-KW"/>
</dbReference>
<sequence>MWTSYVINLAPNVERMRNSARQLEAQGLPWRRIDAVNGWELSEDEIARVYDARANARRGKYPLVPAEIGCYLSHIEAWRAIAASDQPGGFIFEDDFAANGTLGPVLRALVEDEPRDWDMVKLFSFDANPRIHASRPLGRDFRIVVPDKVPTCLIGYGLRREAAAHLASRALPFFRPVDEDQKFFWETGLRVALVLPPPIEVGDQQAETGTIGNARRAATAGRSRLRQGLHGALYQLRYRVLLRWHRWRGTGLNR</sequence>
<evidence type="ECO:0000313" key="2">
    <source>
        <dbReference type="EMBL" id="SEF99877.1"/>
    </source>
</evidence>
<organism evidence="2 3">
    <name type="scientific">Jhaorihella thermophila</name>
    <dbReference type="NCBI Taxonomy" id="488547"/>
    <lineage>
        <taxon>Bacteria</taxon>
        <taxon>Pseudomonadati</taxon>
        <taxon>Pseudomonadota</taxon>
        <taxon>Alphaproteobacteria</taxon>
        <taxon>Rhodobacterales</taxon>
        <taxon>Paracoccaceae</taxon>
        <taxon>Jhaorihella</taxon>
    </lineage>
</organism>
<name>A0A1H5WLP0_9RHOB</name>
<dbReference type="InterPro" id="IPR002654">
    <property type="entry name" value="Glyco_trans_25"/>
</dbReference>
<dbReference type="EMBL" id="FNVD01000008">
    <property type="protein sequence ID" value="SEF99877.1"/>
    <property type="molecule type" value="Genomic_DNA"/>
</dbReference>
<keyword evidence="2" id="KW-0808">Transferase</keyword>
<evidence type="ECO:0000313" key="3">
    <source>
        <dbReference type="Proteomes" id="UP000236742"/>
    </source>
</evidence>
<keyword evidence="3" id="KW-1185">Reference proteome</keyword>
<dbReference type="OrthoDB" id="259382at2"/>
<dbReference type="Proteomes" id="UP000236742">
    <property type="component" value="Unassembled WGS sequence"/>
</dbReference>
<feature type="domain" description="Glycosyl transferase family 25" evidence="1">
    <location>
        <begin position="3"/>
        <end position="111"/>
    </location>
</feature>
<reference evidence="2 3" key="1">
    <citation type="submission" date="2016-10" db="EMBL/GenBank/DDBJ databases">
        <authorList>
            <person name="de Groot N.N."/>
        </authorList>
    </citation>
    <scope>NUCLEOTIDE SEQUENCE [LARGE SCALE GENOMIC DNA]</scope>
    <source>
        <strain evidence="2 3">DSM 23413</strain>
    </source>
</reference>
<dbReference type="CDD" id="cd06532">
    <property type="entry name" value="Glyco_transf_25"/>
    <property type="match status" value="1"/>
</dbReference>
<proteinExistence type="predicted"/>
<accession>A0A1H5WLP0</accession>
<evidence type="ECO:0000259" key="1">
    <source>
        <dbReference type="Pfam" id="PF01755"/>
    </source>
</evidence>
<gene>
    <name evidence="2" type="ORF">SAMN05421751_10882</name>
</gene>
<dbReference type="AlphaFoldDB" id="A0A1H5WLP0"/>